<dbReference type="AlphaFoldDB" id="A0A2H4G2H5"/>
<evidence type="ECO:0000256" key="5">
    <source>
        <dbReference type="ARBA" id="ARBA00023004"/>
    </source>
</evidence>
<dbReference type="PANTHER" id="PTHR24300">
    <property type="entry name" value="CYTOCHROME P450 508A4-RELATED"/>
    <property type="match status" value="1"/>
</dbReference>
<dbReference type="GO" id="GO:0006082">
    <property type="term" value="P:organic acid metabolic process"/>
    <property type="evidence" value="ECO:0007669"/>
    <property type="project" value="TreeGrafter"/>
</dbReference>
<name>A0A2H4G2H5_9MAXI</name>
<proteinExistence type="evidence at transcript level"/>
<evidence type="ECO:0000256" key="8">
    <source>
        <dbReference type="RuleBase" id="RU000461"/>
    </source>
</evidence>
<feature type="binding site" description="axial binding residue" evidence="7">
    <location>
        <position position="448"/>
    </location>
    <ligand>
        <name>heme</name>
        <dbReference type="ChEBI" id="CHEBI:30413"/>
    </ligand>
    <ligandPart>
        <name>Fe</name>
        <dbReference type="ChEBI" id="CHEBI:18248"/>
    </ligandPart>
</feature>
<evidence type="ECO:0000313" key="10">
    <source>
        <dbReference type="EMBL" id="APH81376.1"/>
    </source>
</evidence>
<dbReference type="Pfam" id="PF00067">
    <property type="entry name" value="p450"/>
    <property type="match status" value="1"/>
</dbReference>
<dbReference type="GO" id="GO:0016712">
    <property type="term" value="F:oxidoreductase activity, acting on paired donors, with incorporation or reduction of molecular oxygen, reduced flavin or flavoprotein as one donor, and incorporation of one atom of oxygen"/>
    <property type="evidence" value="ECO:0007669"/>
    <property type="project" value="TreeGrafter"/>
</dbReference>
<keyword evidence="3 7" id="KW-0479">Metal-binding</keyword>
<dbReference type="PROSITE" id="PS00086">
    <property type="entry name" value="CYTOCHROME_P450"/>
    <property type="match status" value="1"/>
</dbReference>
<dbReference type="PANTHER" id="PTHR24300:SF375">
    <property type="entry name" value="CYTOCHROME P450 FAMILY"/>
    <property type="match status" value="1"/>
</dbReference>
<dbReference type="InterPro" id="IPR017972">
    <property type="entry name" value="Cyt_P450_CS"/>
</dbReference>
<sequence>MFLTIFATSILVVILLYIFGEQEKDVPPGPSSVPILGSIPFVPKRFRHGGRLHIPKLFNYLAQTYGPISRVYLGPLPTIVISDLDLVKEAFKKDEITSRPPMRPFHEFRYGTEDGGQRGVILSSGKEWQEQRRFSMRQLKDFGFGRSSMEDMIQVEVQKLVNSLHMETGQPLDLNFKMNISIVNALWVILVGERLELDDARLLDIVKTLDKLLRGAQVSGLLSVLFPTLYKYFHPRFALAKNTFESMRSLMTQAIEDHRQRFNPDEAPNDFIECYLQEIQSTSDPQSSFYQDQGLKSLDCVLIDLFMGGSETTSITLVWTFLCLLHHPDVQDRIHQELDSIIGPDSVPQLQDLPTLPYLRAVMTETLRVSSVVPNGVPHYVTVSTKVGGYLLPKGSAVMANIISPHLNPKVYEDPEEFNPQRFLDPDGKFQMPNSSQFAPFSLGKRFCLGQTLAEQEYYLFLAGILQKFKIHNPQEQTLPNYRFSADDANTGFVRYAPKYEVILESRE</sequence>
<dbReference type="GO" id="GO:0005506">
    <property type="term" value="F:iron ion binding"/>
    <property type="evidence" value="ECO:0007669"/>
    <property type="project" value="InterPro"/>
</dbReference>
<dbReference type="PRINTS" id="PR00385">
    <property type="entry name" value="P450"/>
</dbReference>
<dbReference type="EMBL" id="KY249905">
    <property type="protein sequence ID" value="APH81376.1"/>
    <property type="molecule type" value="mRNA"/>
</dbReference>
<comment type="similarity">
    <text evidence="2 8">Belongs to the cytochrome P450 family.</text>
</comment>
<reference evidence="10" key="1">
    <citation type="submission" date="2016-11" db="EMBL/GenBank/DDBJ databases">
        <title>Comparative effects of crude oil on the Antarctic and temperate congenic copepods Tigriopus kingsejongensis and Tigriopus japonicus.</title>
        <authorList>
            <person name="Lee J.-S."/>
        </authorList>
    </citation>
    <scope>NUCLEOTIDE SEQUENCE</scope>
</reference>
<dbReference type="FunFam" id="1.10.630.10:FF:000036">
    <property type="entry name" value="CYtochrome P450 family"/>
    <property type="match status" value="1"/>
</dbReference>
<dbReference type="GO" id="GO:0006805">
    <property type="term" value="P:xenobiotic metabolic process"/>
    <property type="evidence" value="ECO:0007669"/>
    <property type="project" value="TreeGrafter"/>
</dbReference>
<comment type="cofactor">
    <cofactor evidence="1 7">
        <name>heme</name>
        <dbReference type="ChEBI" id="CHEBI:30413"/>
    </cofactor>
</comment>
<dbReference type="PRINTS" id="PR00463">
    <property type="entry name" value="EP450I"/>
</dbReference>
<dbReference type="InterPro" id="IPR002401">
    <property type="entry name" value="Cyt_P450_E_grp-I"/>
</dbReference>
<keyword evidence="9" id="KW-0732">Signal</keyword>
<feature type="chain" id="PRO_5014162017" evidence="9">
    <location>
        <begin position="21"/>
        <end position="508"/>
    </location>
</feature>
<keyword evidence="6 8" id="KW-0503">Monooxygenase</keyword>
<feature type="signal peptide" evidence="9">
    <location>
        <begin position="1"/>
        <end position="20"/>
    </location>
</feature>
<evidence type="ECO:0000256" key="2">
    <source>
        <dbReference type="ARBA" id="ARBA00010617"/>
    </source>
</evidence>
<protein>
    <submittedName>
        <fullName evidence="10">Cytochrome P450 CYP3034A1</fullName>
    </submittedName>
</protein>
<dbReference type="InterPro" id="IPR050182">
    <property type="entry name" value="Cytochrome_P450_fam2"/>
</dbReference>
<dbReference type="GO" id="GO:0020037">
    <property type="term" value="F:heme binding"/>
    <property type="evidence" value="ECO:0007669"/>
    <property type="project" value="InterPro"/>
</dbReference>
<evidence type="ECO:0000256" key="3">
    <source>
        <dbReference type="ARBA" id="ARBA00022723"/>
    </source>
</evidence>
<evidence type="ECO:0000256" key="4">
    <source>
        <dbReference type="ARBA" id="ARBA00023002"/>
    </source>
</evidence>
<dbReference type="SUPFAM" id="SSF48264">
    <property type="entry name" value="Cytochrome P450"/>
    <property type="match status" value="1"/>
</dbReference>
<accession>A0A2H4G2H5</accession>
<dbReference type="InterPro" id="IPR036396">
    <property type="entry name" value="Cyt_P450_sf"/>
</dbReference>
<keyword evidence="5 7" id="KW-0408">Iron</keyword>
<dbReference type="Gene3D" id="1.10.630.10">
    <property type="entry name" value="Cytochrome P450"/>
    <property type="match status" value="1"/>
</dbReference>
<evidence type="ECO:0000256" key="1">
    <source>
        <dbReference type="ARBA" id="ARBA00001971"/>
    </source>
</evidence>
<evidence type="ECO:0000256" key="7">
    <source>
        <dbReference type="PIRSR" id="PIRSR602401-1"/>
    </source>
</evidence>
<dbReference type="InterPro" id="IPR001128">
    <property type="entry name" value="Cyt_P450"/>
</dbReference>
<keyword evidence="7 8" id="KW-0349">Heme</keyword>
<organism evidence="10">
    <name type="scientific">Tigriopus kingsejongensis</name>
    <dbReference type="NCBI Taxonomy" id="1133412"/>
    <lineage>
        <taxon>Eukaryota</taxon>
        <taxon>Metazoa</taxon>
        <taxon>Ecdysozoa</taxon>
        <taxon>Arthropoda</taxon>
        <taxon>Crustacea</taxon>
        <taxon>Multicrustacea</taxon>
        <taxon>Hexanauplia</taxon>
        <taxon>Copepoda</taxon>
        <taxon>Harpacticoida</taxon>
        <taxon>Harpacticidae</taxon>
        <taxon>Tigriopus</taxon>
    </lineage>
</organism>
<evidence type="ECO:0000256" key="9">
    <source>
        <dbReference type="SAM" id="SignalP"/>
    </source>
</evidence>
<keyword evidence="4 8" id="KW-0560">Oxidoreductase</keyword>
<evidence type="ECO:0000256" key="6">
    <source>
        <dbReference type="ARBA" id="ARBA00023033"/>
    </source>
</evidence>
<dbReference type="GO" id="GO:0005737">
    <property type="term" value="C:cytoplasm"/>
    <property type="evidence" value="ECO:0007669"/>
    <property type="project" value="TreeGrafter"/>
</dbReference>